<dbReference type="InterPro" id="IPR023210">
    <property type="entry name" value="NADP_OxRdtase_dom"/>
</dbReference>
<dbReference type="OrthoDB" id="416253at2759"/>
<protein>
    <submittedName>
        <fullName evidence="2">Aldo-keto reductase family 4 member C8</fullName>
    </submittedName>
</protein>
<dbReference type="PANTHER" id="PTHR11732">
    <property type="entry name" value="ALDO/KETO REDUCTASE"/>
    <property type="match status" value="1"/>
</dbReference>
<sequence>MDFIPRFTKLRDGLTIPTVGLGIYLITDKDAIKIGYRHTDTAAVYNNEEMLGEVVHEIISDESLGVKRNDVWITSKLPSDSHGYDNTIKVVHEV</sequence>
<dbReference type="SUPFAM" id="SSF51430">
    <property type="entry name" value="NAD(P)-linked oxidoreductase"/>
    <property type="match status" value="1"/>
</dbReference>
<dbReference type="Gene3D" id="3.20.20.100">
    <property type="entry name" value="NADP-dependent oxidoreductase domain"/>
    <property type="match status" value="1"/>
</dbReference>
<proteinExistence type="predicted"/>
<dbReference type="Pfam" id="PF00248">
    <property type="entry name" value="Aldo_ket_red"/>
    <property type="match status" value="1"/>
</dbReference>
<keyword evidence="3" id="KW-1185">Reference proteome</keyword>
<accession>A0A1R1YKQ1</accession>
<evidence type="ECO:0000259" key="1">
    <source>
        <dbReference type="Pfam" id="PF00248"/>
    </source>
</evidence>
<organism evidence="2 3">
    <name type="scientific">Smittium culicis</name>
    <dbReference type="NCBI Taxonomy" id="133412"/>
    <lineage>
        <taxon>Eukaryota</taxon>
        <taxon>Fungi</taxon>
        <taxon>Fungi incertae sedis</taxon>
        <taxon>Zoopagomycota</taxon>
        <taxon>Kickxellomycotina</taxon>
        <taxon>Harpellomycetes</taxon>
        <taxon>Harpellales</taxon>
        <taxon>Legeriomycetaceae</taxon>
        <taxon>Smittium</taxon>
    </lineage>
</organism>
<dbReference type="AlphaFoldDB" id="A0A1R1YKQ1"/>
<dbReference type="EMBL" id="LSSM01000997">
    <property type="protein sequence ID" value="OMJ27478.1"/>
    <property type="molecule type" value="Genomic_DNA"/>
</dbReference>
<gene>
    <name evidence="2" type="ORF">AYI69_g3089</name>
</gene>
<name>A0A1R1YKQ1_9FUNG</name>
<evidence type="ECO:0000313" key="2">
    <source>
        <dbReference type="EMBL" id="OMJ27478.1"/>
    </source>
</evidence>
<feature type="domain" description="NADP-dependent oxidoreductase" evidence="1">
    <location>
        <begin position="29"/>
        <end position="80"/>
    </location>
</feature>
<dbReference type="GO" id="GO:0016491">
    <property type="term" value="F:oxidoreductase activity"/>
    <property type="evidence" value="ECO:0007669"/>
    <property type="project" value="InterPro"/>
</dbReference>
<dbReference type="Proteomes" id="UP000187429">
    <property type="component" value="Unassembled WGS sequence"/>
</dbReference>
<evidence type="ECO:0000313" key="3">
    <source>
        <dbReference type="Proteomes" id="UP000187429"/>
    </source>
</evidence>
<reference evidence="3" key="1">
    <citation type="submission" date="2017-01" db="EMBL/GenBank/DDBJ databases">
        <authorList>
            <person name="Wang Y."/>
            <person name="White M."/>
            <person name="Kvist S."/>
            <person name="Moncalvo J.-M."/>
        </authorList>
    </citation>
    <scope>NUCLEOTIDE SEQUENCE [LARGE SCALE GENOMIC DNA]</scope>
    <source>
        <strain evidence="3">ID-206-W2</strain>
    </source>
</reference>
<comment type="caution">
    <text evidence="2">The sequence shown here is derived from an EMBL/GenBank/DDBJ whole genome shotgun (WGS) entry which is preliminary data.</text>
</comment>
<dbReference type="InterPro" id="IPR036812">
    <property type="entry name" value="NAD(P)_OxRdtase_dom_sf"/>
</dbReference>
<dbReference type="InterPro" id="IPR020471">
    <property type="entry name" value="AKR"/>
</dbReference>